<dbReference type="SUPFAM" id="SSF53448">
    <property type="entry name" value="Nucleotide-diphospho-sugar transferases"/>
    <property type="match status" value="1"/>
</dbReference>
<evidence type="ECO:0000313" key="2">
    <source>
        <dbReference type="EMBL" id="PVZ70536.1"/>
    </source>
</evidence>
<dbReference type="GO" id="GO:0016020">
    <property type="term" value="C:membrane"/>
    <property type="evidence" value="ECO:0007669"/>
    <property type="project" value="GOC"/>
</dbReference>
<dbReference type="PANTHER" id="PTHR32385">
    <property type="entry name" value="MANNOSYL PHOSPHORYLINOSITOL CERAMIDE SYNTHASE"/>
    <property type="match status" value="1"/>
</dbReference>
<organism evidence="2 3">
    <name type="scientific">Pelagibaculum spongiae</name>
    <dbReference type="NCBI Taxonomy" id="2080658"/>
    <lineage>
        <taxon>Bacteria</taxon>
        <taxon>Pseudomonadati</taxon>
        <taxon>Pseudomonadota</taxon>
        <taxon>Gammaproteobacteria</taxon>
        <taxon>Oceanospirillales</taxon>
        <taxon>Pelagibaculum</taxon>
    </lineage>
</organism>
<dbReference type="RefSeq" id="WP_116686608.1">
    <property type="nucleotide sequence ID" value="NZ_CAWNYD010000002.1"/>
</dbReference>
<evidence type="ECO:0008006" key="4">
    <source>
        <dbReference type="Google" id="ProtNLM"/>
    </source>
</evidence>
<dbReference type="GO" id="GO:0051999">
    <property type="term" value="P:mannosyl-inositol phosphorylceramide biosynthetic process"/>
    <property type="evidence" value="ECO:0007669"/>
    <property type="project" value="TreeGrafter"/>
</dbReference>
<dbReference type="InterPro" id="IPR051706">
    <property type="entry name" value="Glycosyltransferase_domain"/>
</dbReference>
<proteinExistence type="predicted"/>
<keyword evidence="1" id="KW-0808">Transferase</keyword>
<dbReference type="Pfam" id="PF04488">
    <property type="entry name" value="Gly_transf_sug"/>
    <property type="match status" value="1"/>
</dbReference>
<keyword evidence="3" id="KW-1185">Reference proteome</keyword>
<dbReference type="Proteomes" id="UP000244906">
    <property type="component" value="Unassembled WGS sequence"/>
</dbReference>
<dbReference type="PANTHER" id="PTHR32385:SF15">
    <property type="entry name" value="INOSITOL PHOSPHOCERAMIDE MANNOSYLTRANSFERASE 1"/>
    <property type="match status" value="1"/>
</dbReference>
<dbReference type="GO" id="GO:0000030">
    <property type="term" value="F:mannosyltransferase activity"/>
    <property type="evidence" value="ECO:0007669"/>
    <property type="project" value="TreeGrafter"/>
</dbReference>
<name>A0A2V1H4H2_9GAMM</name>
<protein>
    <recommendedName>
        <fullName evidence="4">Mannosyltransferase</fullName>
    </recommendedName>
</protein>
<evidence type="ECO:0000256" key="1">
    <source>
        <dbReference type="ARBA" id="ARBA00022679"/>
    </source>
</evidence>
<dbReference type="Gene3D" id="3.90.550.20">
    <property type="match status" value="1"/>
</dbReference>
<dbReference type="OrthoDB" id="9802987at2"/>
<dbReference type="InterPro" id="IPR007577">
    <property type="entry name" value="GlycoTrfase_DXD_sugar-bd_CS"/>
</dbReference>
<dbReference type="InterPro" id="IPR029044">
    <property type="entry name" value="Nucleotide-diphossugar_trans"/>
</dbReference>
<accession>A0A2V1H4H2</accession>
<dbReference type="AlphaFoldDB" id="A0A2V1H4H2"/>
<dbReference type="EMBL" id="QDDL01000002">
    <property type="protein sequence ID" value="PVZ70536.1"/>
    <property type="molecule type" value="Genomic_DNA"/>
</dbReference>
<comment type="caution">
    <text evidence="2">The sequence shown here is derived from an EMBL/GenBank/DDBJ whole genome shotgun (WGS) entry which is preliminary data.</text>
</comment>
<reference evidence="2 3" key="1">
    <citation type="submission" date="2018-04" db="EMBL/GenBank/DDBJ databases">
        <title>Thalassorhabdus spongiae gen. nov., sp. nov., isolated from a marine sponge in South-West Iceland.</title>
        <authorList>
            <person name="Knobloch S."/>
            <person name="Daussin A."/>
            <person name="Johannsson R."/>
            <person name="Marteinsson V.T."/>
        </authorList>
    </citation>
    <scope>NUCLEOTIDE SEQUENCE [LARGE SCALE GENOMIC DNA]</scope>
    <source>
        <strain evidence="2 3">Hp12</strain>
    </source>
</reference>
<sequence length="270" mass="30858">MGWIPKQIHYIWLGNAIPARSLAVAKRFQALNPDWIVNIWSDAPLTIEKTNTEYDMNIKWSFRHLDSLFDLNNALEKQLYQIFVRESSGHFVNYAAASDVARVLILYKEGGIYSDHDVFCLSKIPELFAPSGLLIPSLDESSSVTNALIAGCQGSLLLNLMLKKMQFCYFESKEYAHLAWSEKRPFATKGRLVAYNLRKTLTVMMTGPGMLTDVLTRPGMPVQVDYEQFNDDSDYYVLDLSLTLPLNLFKIYYANTWSHLSQQTFGQSIR</sequence>
<gene>
    <name evidence="2" type="ORF">DC094_08115</name>
</gene>
<evidence type="ECO:0000313" key="3">
    <source>
        <dbReference type="Proteomes" id="UP000244906"/>
    </source>
</evidence>